<comment type="similarity">
    <text evidence="2">Belongs to the ATPase A chain family.</text>
</comment>
<evidence type="ECO:0000256" key="7">
    <source>
        <dbReference type="ARBA" id="ARBA00022989"/>
    </source>
</evidence>
<dbReference type="SUPFAM" id="SSF81336">
    <property type="entry name" value="F1F0 ATP synthase subunit A"/>
    <property type="match status" value="1"/>
</dbReference>
<accession>A0A7L8Y3N2</accession>
<evidence type="ECO:0000313" key="13">
    <source>
        <dbReference type="EMBL" id="QOI13840.1"/>
    </source>
</evidence>
<dbReference type="InterPro" id="IPR045083">
    <property type="entry name" value="ATP_synth_F0_asu_bact/mt"/>
</dbReference>
<dbReference type="GeneID" id="63348365"/>
<dbReference type="Pfam" id="PF00119">
    <property type="entry name" value="ATP-synt_A"/>
    <property type="match status" value="1"/>
</dbReference>
<evidence type="ECO:0000256" key="1">
    <source>
        <dbReference type="ARBA" id="ARBA00004141"/>
    </source>
</evidence>
<evidence type="ECO:0000256" key="2">
    <source>
        <dbReference type="ARBA" id="ARBA00006810"/>
    </source>
</evidence>
<keyword evidence="6" id="KW-0375">Hydrogen ion transport</keyword>
<keyword evidence="10" id="KW-0066">ATP synthesis</keyword>
<dbReference type="InterPro" id="IPR023011">
    <property type="entry name" value="ATP_synth_F0_asu_AS"/>
</dbReference>
<evidence type="ECO:0000256" key="4">
    <source>
        <dbReference type="ARBA" id="ARBA00022547"/>
    </source>
</evidence>
<dbReference type="CTD" id="4508"/>
<feature type="transmembrane region" description="Helical" evidence="12">
    <location>
        <begin position="180"/>
        <end position="207"/>
    </location>
</feature>
<keyword evidence="4" id="KW-0138">CF(0)</keyword>
<dbReference type="InterPro" id="IPR000568">
    <property type="entry name" value="ATP_synth_F0_asu"/>
</dbReference>
<dbReference type="InterPro" id="IPR035908">
    <property type="entry name" value="F0_ATP_A_sf"/>
</dbReference>
<name>A0A7L8Y3N2_HALAU</name>
<keyword evidence="5 12" id="KW-0812">Transmembrane</keyword>
<keyword evidence="3" id="KW-0813">Transport</keyword>
<dbReference type="PROSITE" id="PS00449">
    <property type="entry name" value="ATPASE_A"/>
    <property type="match status" value="1"/>
</dbReference>
<evidence type="ECO:0000256" key="10">
    <source>
        <dbReference type="ARBA" id="ARBA00023310"/>
    </source>
</evidence>
<feature type="transmembrane region" description="Helical" evidence="12">
    <location>
        <begin position="12"/>
        <end position="34"/>
    </location>
</feature>
<geneLocation type="mitochondrion" evidence="13"/>
<organism evidence="13">
    <name type="scientific">Halocynthia aurantium</name>
    <name type="common">Sea peach</name>
    <dbReference type="NCBI Taxonomy" id="254849"/>
    <lineage>
        <taxon>Eukaryota</taxon>
        <taxon>Metazoa</taxon>
        <taxon>Chordata</taxon>
        <taxon>Tunicata</taxon>
        <taxon>Ascidiacea</taxon>
        <taxon>Stolidobranchia</taxon>
        <taxon>Pyuridae</taxon>
        <taxon>Halocynthia</taxon>
    </lineage>
</organism>
<proteinExistence type="inferred from homology"/>
<evidence type="ECO:0000256" key="9">
    <source>
        <dbReference type="ARBA" id="ARBA00023136"/>
    </source>
</evidence>
<dbReference type="PRINTS" id="PR00123">
    <property type="entry name" value="ATPASEA"/>
</dbReference>
<keyword evidence="7 12" id="KW-1133">Transmembrane helix</keyword>
<dbReference type="RefSeq" id="YP_010014989.1">
    <property type="nucleotide sequence ID" value="NC_053533.1"/>
</dbReference>
<evidence type="ECO:0000256" key="11">
    <source>
        <dbReference type="RuleBase" id="RU004450"/>
    </source>
</evidence>
<dbReference type="GO" id="GO:0045259">
    <property type="term" value="C:proton-transporting ATP synthase complex"/>
    <property type="evidence" value="ECO:0007669"/>
    <property type="project" value="UniProtKB-KW"/>
</dbReference>
<reference evidence="13" key="1">
    <citation type="submission" date="2020-08" db="EMBL/GenBank/DDBJ databases">
        <authorList>
            <person name="Kim J."/>
            <person name="Kim G."/>
        </authorList>
    </citation>
    <scope>NUCLEOTIDE SEQUENCE</scope>
    <source>
        <tissue evidence="13">Muscle</tissue>
    </source>
</reference>
<dbReference type="GO" id="GO:0046933">
    <property type="term" value="F:proton-transporting ATP synthase activity, rotational mechanism"/>
    <property type="evidence" value="ECO:0007669"/>
    <property type="project" value="TreeGrafter"/>
</dbReference>
<keyword evidence="8" id="KW-0406">Ion transport</keyword>
<sequence>MFDFFEAGVFCGVPMCVLFLVFLFYLVSFGGDMWSKSFGGSFYGLISHFGMGKVFPGIGFIVFLLIMLVFLNLFGLVPMGISYTSLPSMTMGLAFIMWGGSYMYCFSKNTLGCIAHFVPVGAPVVLCGALIQIEILSWLCRPLALGVRLMANITAGHLLLVLMGSGLFSLSGVFQMFGLVLMLLVFLEIGVGFIQGYVYCLLLSLYVNEGLG</sequence>
<feature type="transmembrane region" description="Helical" evidence="12">
    <location>
        <begin position="117"/>
        <end position="139"/>
    </location>
</feature>
<dbReference type="NCBIfam" id="TIGR01131">
    <property type="entry name" value="ATP_synt_6_or_A"/>
    <property type="match status" value="1"/>
</dbReference>
<feature type="transmembrane region" description="Helical" evidence="12">
    <location>
        <begin position="145"/>
        <end position="168"/>
    </location>
</feature>
<feature type="transmembrane region" description="Helical" evidence="12">
    <location>
        <begin position="86"/>
        <end position="105"/>
    </location>
</feature>
<dbReference type="GO" id="GO:0005743">
    <property type="term" value="C:mitochondrial inner membrane"/>
    <property type="evidence" value="ECO:0007669"/>
    <property type="project" value="UniProtKB-SubCell"/>
</dbReference>
<evidence type="ECO:0000256" key="12">
    <source>
        <dbReference type="SAM" id="Phobius"/>
    </source>
</evidence>
<dbReference type="Gene3D" id="1.20.120.220">
    <property type="entry name" value="ATP synthase, F0 complex, subunit A"/>
    <property type="match status" value="1"/>
</dbReference>
<evidence type="ECO:0000256" key="5">
    <source>
        <dbReference type="ARBA" id="ARBA00022692"/>
    </source>
</evidence>
<evidence type="ECO:0000256" key="3">
    <source>
        <dbReference type="ARBA" id="ARBA00022448"/>
    </source>
</evidence>
<dbReference type="EMBL" id="MT827076">
    <property type="protein sequence ID" value="QOI13840.1"/>
    <property type="molecule type" value="Genomic_DNA"/>
</dbReference>
<feature type="transmembrane region" description="Helical" evidence="12">
    <location>
        <begin position="54"/>
        <end position="74"/>
    </location>
</feature>
<evidence type="ECO:0000256" key="6">
    <source>
        <dbReference type="ARBA" id="ARBA00022781"/>
    </source>
</evidence>
<dbReference type="PANTHER" id="PTHR11410">
    <property type="entry name" value="ATP SYNTHASE SUBUNIT A"/>
    <property type="match status" value="1"/>
</dbReference>
<comment type="subcellular location">
    <subcellularLocation>
        <location evidence="1">Membrane</location>
        <topology evidence="1">Multi-pass membrane protein</topology>
    </subcellularLocation>
    <subcellularLocation>
        <location evidence="11">Mitochondrion inner membrane</location>
        <topology evidence="11">Multi-pass membrane protein</topology>
    </subcellularLocation>
</comment>
<gene>
    <name evidence="13" type="primary">ATP6</name>
</gene>
<evidence type="ECO:0000256" key="8">
    <source>
        <dbReference type="ARBA" id="ARBA00023065"/>
    </source>
</evidence>
<protein>
    <recommendedName>
        <fullName evidence="11">ATP synthase subunit a</fullName>
    </recommendedName>
</protein>
<keyword evidence="9 12" id="KW-0472">Membrane</keyword>
<dbReference type="CDD" id="cd00310">
    <property type="entry name" value="ATP-synt_Fo_a_6"/>
    <property type="match status" value="1"/>
</dbReference>
<dbReference type="AlphaFoldDB" id="A0A7L8Y3N2"/>
<keyword evidence="13" id="KW-0496">Mitochondrion</keyword>
<dbReference type="PANTHER" id="PTHR11410:SF0">
    <property type="entry name" value="ATP SYNTHASE SUBUNIT A"/>
    <property type="match status" value="1"/>
</dbReference>